<dbReference type="InterPro" id="IPR014710">
    <property type="entry name" value="RmlC-like_jellyroll"/>
</dbReference>
<dbReference type="GO" id="GO:0003700">
    <property type="term" value="F:DNA-binding transcription factor activity"/>
    <property type="evidence" value="ECO:0007669"/>
    <property type="project" value="TreeGrafter"/>
</dbReference>
<dbReference type="InterPro" id="IPR012318">
    <property type="entry name" value="HTH_CRP"/>
</dbReference>
<name>A0A853G4T6_9BURK</name>
<dbReference type="Proteomes" id="UP000559809">
    <property type="component" value="Unassembled WGS sequence"/>
</dbReference>
<keyword evidence="1" id="KW-0805">Transcription regulation</keyword>
<dbReference type="SMART" id="SM00100">
    <property type="entry name" value="cNMP"/>
    <property type="match status" value="1"/>
</dbReference>
<accession>A0A853G4T6</accession>
<gene>
    <name evidence="6" type="ORF">H0A72_16000</name>
</gene>
<evidence type="ECO:0000256" key="2">
    <source>
        <dbReference type="ARBA" id="ARBA00023125"/>
    </source>
</evidence>
<keyword evidence="2" id="KW-0238">DNA-binding</keyword>
<dbReference type="SUPFAM" id="SSF46785">
    <property type="entry name" value="Winged helix' DNA-binding domain"/>
    <property type="match status" value="1"/>
</dbReference>
<protein>
    <submittedName>
        <fullName evidence="6">Crp/Fnr family transcriptional regulator</fullName>
    </submittedName>
</protein>
<dbReference type="CDD" id="cd00038">
    <property type="entry name" value="CAP_ED"/>
    <property type="match status" value="1"/>
</dbReference>
<dbReference type="InterPro" id="IPR018490">
    <property type="entry name" value="cNMP-bd_dom_sf"/>
</dbReference>
<dbReference type="Pfam" id="PF00027">
    <property type="entry name" value="cNMP_binding"/>
    <property type="match status" value="1"/>
</dbReference>
<evidence type="ECO:0000313" key="7">
    <source>
        <dbReference type="Proteomes" id="UP000559809"/>
    </source>
</evidence>
<feature type="domain" description="HTH crp-type" evidence="5">
    <location>
        <begin position="152"/>
        <end position="225"/>
    </location>
</feature>
<organism evidence="6 7">
    <name type="scientific">Parapusillimonas granuli</name>
    <dbReference type="NCBI Taxonomy" id="380911"/>
    <lineage>
        <taxon>Bacteria</taxon>
        <taxon>Pseudomonadati</taxon>
        <taxon>Pseudomonadota</taxon>
        <taxon>Betaproteobacteria</taxon>
        <taxon>Burkholderiales</taxon>
        <taxon>Alcaligenaceae</taxon>
        <taxon>Parapusillimonas</taxon>
    </lineage>
</organism>
<dbReference type="Pfam" id="PF13545">
    <property type="entry name" value="HTH_Crp_2"/>
    <property type="match status" value="1"/>
</dbReference>
<dbReference type="SMART" id="SM00419">
    <property type="entry name" value="HTH_CRP"/>
    <property type="match status" value="1"/>
</dbReference>
<dbReference type="EMBL" id="JACCEM010000008">
    <property type="protein sequence ID" value="NYT50822.1"/>
    <property type="molecule type" value="Genomic_DNA"/>
</dbReference>
<evidence type="ECO:0000313" key="6">
    <source>
        <dbReference type="EMBL" id="NYT50822.1"/>
    </source>
</evidence>
<comment type="caution">
    <text evidence="6">The sequence shown here is derived from an EMBL/GenBank/DDBJ whole genome shotgun (WGS) entry which is preliminary data.</text>
</comment>
<evidence type="ECO:0000259" key="5">
    <source>
        <dbReference type="PROSITE" id="PS51063"/>
    </source>
</evidence>
<reference evidence="6 7" key="1">
    <citation type="submission" date="2020-07" db="EMBL/GenBank/DDBJ databases">
        <title>Taxonomic revisions and descriptions of new bacterial species based on genomic comparisons in the high-G+C-content subgroup of the family Alcaligenaceae.</title>
        <authorList>
            <person name="Szabo A."/>
            <person name="Felfoldi T."/>
        </authorList>
    </citation>
    <scope>NUCLEOTIDE SEQUENCE [LARGE SCALE GENOMIC DNA]</scope>
    <source>
        <strain evidence="6 7">LMG 24012</strain>
    </source>
</reference>
<dbReference type="RefSeq" id="WP_180157127.1">
    <property type="nucleotide sequence ID" value="NZ_JACCEM010000008.1"/>
</dbReference>
<dbReference type="SUPFAM" id="SSF51206">
    <property type="entry name" value="cAMP-binding domain-like"/>
    <property type="match status" value="1"/>
</dbReference>
<keyword evidence="7" id="KW-1185">Reference proteome</keyword>
<dbReference type="AlphaFoldDB" id="A0A853G4T6"/>
<proteinExistence type="predicted"/>
<keyword evidence="3" id="KW-0804">Transcription</keyword>
<evidence type="ECO:0000256" key="3">
    <source>
        <dbReference type="ARBA" id="ARBA00023163"/>
    </source>
</evidence>
<dbReference type="PRINTS" id="PR00034">
    <property type="entry name" value="HTHCRP"/>
</dbReference>
<dbReference type="PANTHER" id="PTHR24567:SF74">
    <property type="entry name" value="HTH-TYPE TRANSCRIPTIONAL REGULATOR ARCR"/>
    <property type="match status" value="1"/>
</dbReference>
<dbReference type="InterPro" id="IPR036390">
    <property type="entry name" value="WH_DNA-bd_sf"/>
</dbReference>
<dbReference type="PROSITE" id="PS51063">
    <property type="entry name" value="HTH_CRP_2"/>
    <property type="match status" value="1"/>
</dbReference>
<evidence type="ECO:0000259" key="4">
    <source>
        <dbReference type="PROSITE" id="PS50042"/>
    </source>
</evidence>
<evidence type="ECO:0000256" key="1">
    <source>
        <dbReference type="ARBA" id="ARBA00023015"/>
    </source>
</evidence>
<sequence>MATPPKGPHKLAASETWLPQGEESAYLKSLTHLGAMVELSAGASLFDQGQVSDSFYVVLAGKMHVSMLSEEGHESILNIMGPGSIIGEAAAFLNQPRISSARAIGHAQLLRFRVSQVRELVSHDPTLALALLYLISIKQRQMVERLRQAIFDPPEERITQFLDQLRETHQDPAEPDRAITVDLTHEQIGNLTGLSRVTVTRVLNKLKRNGVLDFSGKRIVLLRPLSDEPPRQP</sequence>
<dbReference type="InterPro" id="IPR000595">
    <property type="entry name" value="cNMP-bd_dom"/>
</dbReference>
<dbReference type="PROSITE" id="PS50042">
    <property type="entry name" value="CNMP_BINDING_3"/>
    <property type="match status" value="1"/>
</dbReference>
<dbReference type="Gene3D" id="2.60.120.10">
    <property type="entry name" value="Jelly Rolls"/>
    <property type="match status" value="1"/>
</dbReference>
<dbReference type="PANTHER" id="PTHR24567">
    <property type="entry name" value="CRP FAMILY TRANSCRIPTIONAL REGULATORY PROTEIN"/>
    <property type="match status" value="1"/>
</dbReference>
<dbReference type="InterPro" id="IPR050397">
    <property type="entry name" value="Env_Response_Regulators"/>
</dbReference>
<dbReference type="GO" id="GO:0005829">
    <property type="term" value="C:cytosol"/>
    <property type="evidence" value="ECO:0007669"/>
    <property type="project" value="TreeGrafter"/>
</dbReference>
<dbReference type="GO" id="GO:0003677">
    <property type="term" value="F:DNA binding"/>
    <property type="evidence" value="ECO:0007669"/>
    <property type="project" value="UniProtKB-KW"/>
</dbReference>
<feature type="domain" description="Cyclic nucleotide-binding" evidence="4">
    <location>
        <begin position="18"/>
        <end position="121"/>
    </location>
</feature>